<feature type="compositionally biased region" description="Basic and acidic residues" evidence="1">
    <location>
        <begin position="1"/>
        <end position="10"/>
    </location>
</feature>
<dbReference type="EMBL" id="CM009298">
    <property type="protein sequence ID" value="PNT21759.1"/>
    <property type="molecule type" value="Genomic_DNA"/>
</dbReference>
<protein>
    <submittedName>
        <fullName evidence="2">Uncharacterized protein</fullName>
    </submittedName>
</protein>
<reference evidence="2 3" key="1">
    <citation type="journal article" date="2006" name="Science">
        <title>The genome of black cottonwood, Populus trichocarpa (Torr. &amp; Gray).</title>
        <authorList>
            <person name="Tuskan G.A."/>
            <person name="Difazio S."/>
            <person name="Jansson S."/>
            <person name="Bohlmann J."/>
            <person name="Grigoriev I."/>
            <person name="Hellsten U."/>
            <person name="Putnam N."/>
            <person name="Ralph S."/>
            <person name="Rombauts S."/>
            <person name="Salamov A."/>
            <person name="Schein J."/>
            <person name="Sterck L."/>
            <person name="Aerts A."/>
            <person name="Bhalerao R.R."/>
            <person name="Bhalerao R.P."/>
            <person name="Blaudez D."/>
            <person name="Boerjan W."/>
            <person name="Brun A."/>
            <person name="Brunner A."/>
            <person name="Busov V."/>
            <person name="Campbell M."/>
            <person name="Carlson J."/>
            <person name="Chalot M."/>
            <person name="Chapman J."/>
            <person name="Chen G.L."/>
            <person name="Cooper D."/>
            <person name="Coutinho P.M."/>
            <person name="Couturier J."/>
            <person name="Covert S."/>
            <person name="Cronk Q."/>
            <person name="Cunningham R."/>
            <person name="Davis J."/>
            <person name="Degroeve S."/>
            <person name="Dejardin A."/>
            <person name="Depamphilis C."/>
            <person name="Detter J."/>
            <person name="Dirks B."/>
            <person name="Dubchak I."/>
            <person name="Duplessis S."/>
            <person name="Ehlting J."/>
            <person name="Ellis B."/>
            <person name="Gendler K."/>
            <person name="Goodstein D."/>
            <person name="Gribskov M."/>
            <person name="Grimwood J."/>
            <person name="Groover A."/>
            <person name="Gunter L."/>
            <person name="Hamberger B."/>
            <person name="Heinze B."/>
            <person name="Helariutta Y."/>
            <person name="Henrissat B."/>
            <person name="Holligan D."/>
            <person name="Holt R."/>
            <person name="Huang W."/>
            <person name="Islam-Faridi N."/>
            <person name="Jones S."/>
            <person name="Jones-Rhoades M."/>
            <person name="Jorgensen R."/>
            <person name="Joshi C."/>
            <person name="Kangasjarvi J."/>
            <person name="Karlsson J."/>
            <person name="Kelleher C."/>
            <person name="Kirkpatrick R."/>
            <person name="Kirst M."/>
            <person name="Kohler A."/>
            <person name="Kalluri U."/>
            <person name="Larimer F."/>
            <person name="Leebens-Mack J."/>
            <person name="Leple J.C."/>
            <person name="Locascio P."/>
            <person name="Lou Y."/>
            <person name="Lucas S."/>
            <person name="Martin F."/>
            <person name="Montanini B."/>
            <person name="Napoli C."/>
            <person name="Nelson D.R."/>
            <person name="Nelson C."/>
            <person name="Nieminen K."/>
            <person name="Nilsson O."/>
            <person name="Pereda V."/>
            <person name="Peter G."/>
            <person name="Philippe R."/>
            <person name="Pilate G."/>
            <person name="Poliakov A."/>
            <person name="Razumovskaya J."/>
            <person name="Richardson P."/>
            <person name="Rinaldi C."/>
            <person name="Ritland K."/>
            <person name="Rouze P."/>
            <person name="Ryaboy D."/>
            <person name="Schmutz J."/>
            <person name="Schrader J."/>
            <person name="Segerman B."/>
            <person name="Shin H."/>
            <person name="Siddiqui A."/>
            <person name="Sterky F."/>
            <person name="Terry A."/>
            <person name="Tsai C.J."/>
            <person name="Uberbacher E."/>
            <person name="Unneberg P."/>
            <person name="Vahala J."/>
            <person name="Wall K."/>
            <person name="Wessler S."/>
            <person name="Yang G."/>
            <person name="Yin T."/>
            <person name="Douglas C."/>
            <person name="Marra M."/>
            <person name="Sandberg G."/>
            <person name="Van de Peer Y."/>
            <person name="Rokhsar D."/>
        </authorList>
    </citation>
    <scope>NUCLEOTIDE SEQUENCE [LARGE SCALE GENOMIC DNA]</scope>
    <source>
        <strain evidence="3">cv. Nisqually</strain>
    </source>
</reference>
<dbReference type="STRING" id="3694.A0A2K1Z915"/>
<dbReference type="InParanoid" id="A0A2K1Z915"/>
<sequence>MDKELKEEPNWRIIAASDGRLNTGENQSFASSSPQDESSWISHMAGAQKKGGKVAVTWNCAQEPKEEFKSLKDAAESIGGAYTVCSNCSFPYPTSLKRIRRQHGITQWPSRKIKKADHSLRKLQKIIDSAQGIKGSIQIESFYSAFPELKSELCALNQKVISQIHKTVRELQSQLEPAQFGQSLREEGVFRSLKPNWDFRDLQQEIGKRFKIDDFQWH</sequence>
<dbReference type="PANTHER" id="PTHR32002">
    <property type="entry name" value="PROTEIN NLP8"/>
    <property type="match status" value="1"/>
</dbReference>
<evidence type="ECO:0000313" key="2">
    <source>
        <dbReference type="EMBL" id="PNT21759.1"/>
    </source>
</evidence>
<evidence type="ECO:0000256" key="1">
    <source>
        <dbReference type="SAM" id="MobiDB-lite"/>
    </source>
</evidence>
<dbReference type="InterPro" id="IPR045012">
    <property type="entry name" value="NLP"/>
</dbReference>
<name>A0A2K1Z915_POPTR</name>
<feature type="region of interest" description="Disordered" evidence="1">
    <location>
        <begin position="1"/>
        <end position="39"/>
    </location>
</feature>
<dbReference type="AlphaFoldDB" id="A0A2K1Z915"/>
<dbReference type="PANTHER" id="PTHR32002:SF73">
    <property type="entry name" value="FACTOR, PUTATIVE-RELATED"/>
    <property type="match status" value="1"/>
</dbReference>
<proteinExistence type="predicted"/>
<gene>
    <name evidence="2" type="ORF">POPTR_009G166300</name>
</gene>
<organism evidence="2 3">
    <name type="scientific">Populus trichocarpa</name>
    <name type="common">Western balsam poplar</name>
    <name type="synonym">Populus balsamifera subsp. trichocarpa</name>
    <dbReference type="NCBI Taxonomy" id="3694"/>
    <lineage>
        <taxon>Eukaryota</taxon>
        <taxon>Viridiplantae</taxon>
        <taxon>Streptophyta</taxon>
        <taxon>Embryophyta</taxon>
        <taxon>Tracheophyta</taxon>
        <taxon>Spermatophyta</taxon>
        <taxon>Magnoliopsida</taxon>
        <taxon>eudicotyledons</taxon>
        <taxon>Gunneridae</taxon>
        <taxon>Pentapetalae</taxon>
        <taxon>rosids</taxon>
        <taxon>fabids</taxon>
        <taxon>Malpighiales</taxon>
        <taxon>Salicaceae</taxon>
        <taxon>Saliceae</taxon>
        <taxon>Populus</taxon>
    </lineage>
</organism>
<accession>A0A2K1Z915</accession>
<dbReference type="Proteomes" id="UP000006729">
    <property type="component" value="Chromosome 9"/>
</dbReference>
<keyword evidence="3" id="KW-1185">Reference proteome</keyword>
<evidence type="ECO:0000313" key="3">
    <source>
        <dbReference type="Proteomes" id="UP000006729"/>
    </source>
</evidence>
<feature type="compositionally biased region" description="Polar residues" evidence="1">
    <location>
        <begin position="23"/>
        <end position="39"/>
    </location>
</feature>
<dbReference type="GO" id="GO:0003700">
    <property type="term" value="F:DNA-binding transcription factor activity"/>
    <property type="evidence" value="ECO:0007669"/>
    <property type="project" value="InterPro"/>
</dbReference>